<comment type="caution">
    <text evidence="2">The sequence shown here is derived from an EMBL/GenBank/DDBJ whole genome shotgun (WGS) entry which is preliminary data.</text>
</comment>
<dbReference type="EMBL" id="PQFF01000011">
    <property type="protein sequence ID" value="RHZ89563.1"/>
    <property type="molecule type" value="Genomic_DNA"/>
</dbReference>
<dbReference type="InterPro" id="IPR011705">
    <property type="entry name" value="BACK"/>
</dbReference>
<sequence>MALKFFDKLSQNFIELLNDKDDYNVIIEVENKEKSFTEHSNILKYRSTYFRRIVNLENVETRFVFDLMLPANEFELKKLTNKLETLIINTKNFLHPSLIFESSDFTSLPESTLVSLLKRDDLQKEEVKIWDNIIKWGIAQILLFLKTLENVKSIISPARSTIVSEEHAAEISTWIDRKTINYSTTNIPCKFEIISSGTRDGFTPETFWNICHGHVKTVLAAKIIGTDEILGCYNPLDGIILMMMHGVSERKQKIVSFSHEKWYYFFLHSKESDFTLDYRNYCNIDVNNDNYEKPLRTSSFNFSIVNYEVFKLFENLK</sequence>
<evidence type="ECO:0000313" key="2">
    <source>
        <dbReference type="EMBL" id="RHZ89563.1"/>
    </source>
</evidence>
<organism evidence="2 3">
    <name type="scientific">Diversispora epigaea</name>
    <dbReference type="NCBI Taxonomy" id="1348612"/>
    <lineage>
        <taxon>Eukaryota</taxon>
        <taxon>Fungi</taxon>
        <taxon>Fungi incertae sedis</taxon>
        <taxon>Mucoromycota</taxon>
        <taxon>Glomeromycotina</taxon>
        <taxon>Glomeromycetes</taxon>
        <taxon>Diversisporales</taxon>
        <taxon>Diversisporaceae</taxon>
        <taxon>Diversispora</taxon>
    </lineage>
</organism>
<reference evidence="2 3" key="1">
    <citation type="submission" date="2018-08" db="EMBL/GenBank/DDBJ databases">
        <title>Genome and evolution of the arbuscular mycorrhizal fungus Diversispora epigaea (formerly Glomus versiforme) and its bacterial endosymbionts.</title>
        <authorList>
            <person name="Sun X."/>
            <person name="Fei Z."/>
            <person name="Harrison M."/>
        </authorList>
    </citation>
    <scope>NUCLEOTIDE SEQUENCE [LARGE SCALE GENOMIC DNA]</scope>
    <source>
        <strain evidence="2 3">IT104</strain>
    </source>
</reference>
<proteinExistence type="predicted"/>
<feature type="domain" description="BACK" evidence="1">
    <location>
        <begin position="71"/>
        <end position="137"/>
    </location>
</feature>
<dbReference type="Gene3D" id="3.30.710.10">
    <property type="entry name" value="Potassium Channel Kv1.1, Chain A"/>
    <property type="match status" value="1"/>
</dbReference>
<evidence type="ECO:0000259" key="1">
    <source>
        <dbReference type="Pfam" id="PF07707"/>
    </source>
</evidence>
<dbReference type="AlphaFoldDB" id="A0A397JXI1"/>
<evidence type="ECO:0000313" key="3">
    <source>
        <dbReference type="Proteomes" id="UP000266861"/>
    </source>
</evidence>
<keyword evidence="3" id="KW-1185">Reference proteome</keyword>
<dbReference type="Pfam" id="PF07707">
    <property type="entry name" value="BACK"/>
    <property type="match status" value="1"/>
</dbReference>
<accession>A0A397JXI1</accession>
<name>A0A397JXI1_9GLOM</name>
<dbReference type="Gene3D" id="1.25.40.420">
    <property type="match status" value="1"/>
</dbReference>
<dbReference type="OrthoDB" id="1022638at2759"/>
<dbReference type="InterPro" id="IPR011333">
    <property type="entry name" value="SKP1/BTB/POZ_sf"/>
</dbReference>
<dbReference type="Proteomes" id="UP000266861">
    <property type="component" value="Unassembled WGS sequence"/>
</dbReference>
<protein>
    <recommendedName>
        <fullName evidence="1">BACK domain-containing protein</fullName>
    </recommendedName>
</protein>
<gene>
    <name evidence="2" type="ORF">Glove_13g194</name>
</gene>